<comment type="similarity">
    <text evidence="2 10">Belongs to the mitochondrial carrier (TC 2.A.29) family.</text>
</comment>
<dbReference type="PANTHER" id="PTHR45624:SF4">
    <property type="entry name" value="CONGESTED-LIKE TRACHEA PROTEIN-RELATED"/>
    <property type="match status" value="1"/>
</dbReference>
<evidence type="ECO:0000256" key="4">
    <source>
        <dbReference type="ARBA" id="ARBA00022692"/>
    </source>
</evidence>
<dbReference type="GO" id="GO:0015227">
    <property type="term" value="F:O-acyl-L-carnitine transmembrane transporter activity"/>
    <property type="evidence" value="ECO:0007669"/>
    <property type="project" value="TreeGrafter"/>
</dbReference>
<evidence type="ECO:0000256" key="2">
    <source>
        <dbReference type="ARBA" id="ARBA00006375"/>
    </source>
</evidence>
<dbReference type="SUPFAM" id="SSF103506">
    <property type="entry name" value="Mitochondrial carrier"/>
    <property type="match status" value="1"/>
</dbReference>
<dbReference type="GO" id="GO:1902603">
    <property type="term" value="P:carnitine transmembrane transport"/>
    <property type="evidence" value="ECO:0007669"/>
    <property type="project" value="TreeGrafter"/>
</dbReference>
<feature type="transmembrane region" description="Helical" evidence="11">
    <location>
        <begin position="122"/>
        <end position="142"/>
    </location>
</feature>
<gene>
    <name evidence="12" type="ORF">BB558_003338</name>
</gene>
<dbReference type="GO" id="GO:0006839">
    <property type="term" value="P:mitochondrial transport"/>
    <property type="evidence" value="ECO:0007669"/>
    <property type="project" value="TreeGrafter"/>
</dbReference>
<dbReference type="Pfam" id="PF00153">
    <property type="entry name" value="Mito_carr"/>
    <property type="match status" value="3"/>
</dbReference>
<keyword evidence="8 9" id="KW-0472">Membrane</keyword>
<dbReference type="Proteomes" id="UP000245591">
    <property type="component" value="Unassembled WGS sequence"/>
</dbReference>
<keyword evidence="13" id="KW-1185">Reference proteome</keyword>
<dbReference type="AlphaFoldDB" id="A0A2U1J6B0"/>
<keyword evidence="5" id="KW-0677">Repeat</keyword>
<evidence type="ECO:0000256" key="9">
    <source>
        <dbReference type="PROSITE-ProRule" id="PRU00282"/>
    </source>
</evidence>
<sequence>MSEVEQKALLEKIDPVHKDKAPGSKSAVKSFLSGGVGGMCLIAAGHPLDLVKVRIQTSNEYKGTFDGLYKTWSKEGFRGLYRGMLAPLLGVTPVYALVFWGYDIGQRIARSFSKTDSRTPLTFGQILFAGGFSAIPATALMTPMERVKVLLQVQGQQVGGPKFGGPIDVAKHVLKTEGVKGLYKGTLATLLRDIPGSVFYFGGYELVKKALTPAGAKPDSISPLAIVCAGGIAGMANWAVAIPPDVLKTRLQTAPEGTYTGVRQVFVELMRNEGPKALFRGMGPAMIRAFPANAVCFLGVEVSSKIMDRLW</sequence>
<dbReference type="PROSITE" id="PS50920">
    <property type="entry name" value="SOLCAR"/>
    <property type="match status" value="3"/>
</dbReference>
<comment type="subcellular location">
    <subcellularLocation>
        <location evidence="1">Mitochondrion membrane</location>
        <topology evidence="1">Multi-pass membrane protein</topology>
    </subcellularLocation>
</comment>
<keyword evidence="6 11" id="KW-1133">Transmembrane helix</keyword>
<protein>
    <recommendedName>
        <fullName evidence="14">Mitochondrial carrier</fullName>
    </recommendedName>
</protein>
<dbReference type="InterPro" id="IPR018108">
    <property type="entry name" value="MCP_transmembrane"/>
</dbReference>
<reference evidence="12 13" key="1">
    <citation type="journal article" date="2018" name="MBio">
        <title>Comparative Genomics Reveals the Core Gene Toolbox for the Fungus-Insect Symbiosis.</title>
        <authorList>
            <person name="Wang Y."/>
            <person name="Stata M."/>
            <person name="Wang W."/>
            <person name="Stajich J.E."/>
            <person name="White M.M."/>
            <person name="Moncalvo J.M."/>
        </authorList>
    </citation>
    <scope>NUCLEOTIDE SEQUENCE [LARGE SCALE GENOMIC DNA]</scope>
    <source>
        <strain evidence="12 13">AUS-126-30</strain>
    </source>
</reference>
<evidence type="ECO:0000256" key="1">
    <source>
        <dbReference type="ARBA" id="ARBA00004225"/>
    </source>
</evidence>
<keyword evidence="4 9" id="KW-0812">Transmembrane</keyword>
<dbReference type="Gene3D" id="1.50.40.10">
    <property type="entry name" value="Mitochondrial carrier domain"/>
    <property type="match status" value="2"/>
</dbReference>
<evidence type="ECO:0000256" key="5">
    <source>
        <dbReference type="ARBA" id="ARBA00022737"/>
    </source>
</evidence>
<dbReference type="GO" id="GO:0031966">
    <property type="term" value="C:mitochondrial membrane"/>
    <property type="evidence" value="ECO:0007669"/>
    <property type="project" value="UniProtKB-SubCell"/>
</dbReference>
<evidence type="ECO:0000313" key="13">
    <source>
        <dbReference type="Proteomes" id="UP000245591"/>
    </source>
</evidence>
<evidence type="ECO:0000256" key="11">
    <source>
        <dbReference type="SAM" id="Phobius"/>
    </source>
</evidence>
<dbReference type="InterPro" id="IPR023395">
    <property type="entry name" value="MCP_dom_sf"/>
</dbReference>
<keyword evidence="3 10" id="KW-0813">Transport</keyword>
<dbReference type="InterPro" id="IPR050567">
    <property type="entry name" value="Mitochondrial_Carrier"/>
</dbReference>
<dbReference type="EMBL" id="MBFU01000324">
    <property type="protein sequence ID" value="PWA00616.1"/>
    <property type="molecule type" value="Genomic_DNA"/>
</dbReference>
<feature type="repeat" description="Solcar" evidence="9">
    <location>
        <begin position="121"/>
        <end position="210"/>
    </location>
</feature>
<evidence type="ECO:0000256" key="3">
    <source>
        <dbReference type="ARBA" id="ARBA00022448"/>
    </source>
</evidence>
<feature type="transmembrane region" description="Helical" evidence="11">
    <location>
        <begin position="80"/>
        <end position="102"/>
    </location>
</feature>
<evidence type="ECO:0000313" key="12">
    <source>
        <dbReference type="EMBL" id="PWA00616.1"/>
    </source>
</evidence>
<comment type="caution">
    <text evidence="12">The sequence shown here is derived from an EMBL/GenBank/DDBJ whole genome shotgun (WGS) entry which is preliminary data.</text>
</comment>
<proteinExistence type="inferred from homology"/>
<accession>A0A2U1J6B0</accession>
<evidence type="ECO:0000256" key="10">
    <source>
        <dbReference type="RuleBase" id="RU000488"/>
    </source>
</evidence>
<dbReference type="InterPro" id="IPR002067">
    <property type="entry name" value="MCP"/>
</dbReference>
<keyword evidence="7" id="KW-0496">Mitochondrion</keyword>
<feature type="repeat" description="Solcar" evidence="9">
    <location>
        <begin position="221"/>
        <end position="306"/>
    </location>
</feature>
<dbReference type="PRINTS" id="PR00926">
    <property type="entry name" value="MITOCARRIER"/>
</dbReference>
<evidence type="ECO:0000256" key="7">
    <source>
        <dbReference type="ARBA" id="ARBA00023128"/>
    </source>
</evidence>
<organism evidence="12 13">
    <name type="scientific">Smittium angustum</name>
    <dbReference type="NCBI Taxonomy" id="133377"/>
    <lineage>
        <taxon>Eukaryota</taxon>
        <taxon>Fungi</taxon>
        <taxon>Fungi incertae sedis</taxon>
        <taxon>Zoopagomycota</taxon>
        <taxon>Kickxellomycotina</taxon>
        <taxon>Harpellomycetes</taxon>
        <taxon>Harpellales</taxon>
        <taxon>Legeriomycetaceae</taxon>
        <taxon>Smittium</taxon>
    </lineage>
</organism>
<dbReference type="PANTHER" id="PTHR45624">
    <property type="entry name" value="MITOCHONDRIAL BASIC AMINO ACIDS TRANSPORTER-RELATED"/>
    <property type="match status" value="1"/>
</dbReference>
<name>A0A2U1J6B0_SMIAN</name>
<evidence type="ECO:0008006" key="14">
    <source>
        <dbReference type="Google" id="ProtNLM"/>
    </source>
</evidence>
<evidence type="ECO:0000256" key="8">
    <source>
        <dbReference type="ARBA" id="ARBA00023136"/>
    </source>
</evidence>
<feature type="repeat" description="Solcar" evidence="9">
    <location>
        <begin position="25"/>
        <end position="108"/>
    </location>
</feature>
<evidence type="ECO:0000256" key="6">
    <source>
        <dbReference type="ARBA" id="ARBA00022989"/>
    </source>
</evidence>